<feature type="transmembrane region" description="Helical" evidence="6">
    <location>
        <begin position="82"/>
        <end position="105"/>
    </location>
</feature>
<dbReference type="GO" id="GO:0006644">
    <property type="term" value="P:phospholipid metabolic process"/>
    <property type="evidence" value="ECO:0007669"/>
    <property type="project" value="InterPro"/>
</dbReference>
<dbReference type="FunFam" id="1.20.144.10:FF:000042">
    <property type="entry name" value="PAP2 domain protein"/>
    <property type="match status" value="1"/>
</dbReference>
<keyword evidence="3 6" id="KW-0812">Transmembrane</keyword>
<dbReference type="RefSeq" id="XP_025550680.1">
    <property type="nucleotide sequence ID" value="XM_025695359.1"/>
</dbReference>
<evidence type="ECO:0000259" key="7">
    <source>
        <dbReference type="SMART" id="SM00014"/>
    </source>
</evidence>
<evidence type="ECO:0000256" key="5">
    <source>
        <dbReference type="ARBA" id="ARBA00023136"/>
    </source>
</evidence>
<dbReference type="Gene3D" id="1.20.144.10">
    <property type="entry name" value="Phosphatidic acid phosphatase type 2/haloperoxidase"/>
    <property type="match status" value="1"/>
</dbReference>
<feature type="transmembrane region" description="Helical" evidence="6">
    <location>
        <begin position="33"/>
        <end position="53"/>
    </location>
</feature>
<dbReference type="GeneID" id="37199648"/>
<dbReference type="VEuPathDB" id="FungiDB:BO97DRAFT_406166"/>
<dbReference type="PANTHER" id="PTHR10165:SF154">
    <property type="entry name" value="PAP2 DOMAIN PROTEIN (AFU_ORTHOLOGUE AFUA_1G09730)"/>
    <property type="match status" value="1"/>
</dbReference>
<evidence type="ECO:0000256" key="2">
    <source>
        <dbReference type="ARBA" id="ARBA00008816"/>
    </source>
</evidence>
<feature type="transmembrane region" description="Helical" evidence="6">
    <location>
        <begin position="226"/>
        <end position="250"/>
    </location>
</feature>
<comment type="similarity">
    <text evidence="2">Belongs to the PA-phosphatase related phosphoesterase family.</text>
</comment>
<evidence type="ECO:0000256" key="1">
    <source>
        <dbReference type="ARBA" id="ARBA00004141"/>
    </source>
</evidence>
<name>A0A395HVI1_ASPHC</name>
<feature type="domain" description="Phosphatidic acid phosphatase type 2/haloperoxidase" evidence="7">
    <location>
        <begin position="139"/>
        <end position="321"/>
    </location>
</feature>
<feature type="transmembrane region" description="Helical" evidence="6">
    <location>
        <begin position="271"/>
        <end position="294"/>
    </location>
</feature>
<dbReference type="GO" id="GO:0046839">
    <property type="term" value="P:phospholipid dephosphorylation"/>
    <property type="evidence" value="ECO:0007669"/>
    <property type="project" value="TreeGrafter"/>
</dbReference>
<evidence type="ECO:0000313" key="8">
    <source>
        <dbReference type="EMBL" id="RAL11526.1"/>
    </source>
</evidence>
<dbReference type="STRING" id="1450537.A0A395HVI1"/>
<gene>
    <name evidence="8" type="ORF">BO97DRAFT_406166</name>
</gene>
<protein>
    <submittedName>
        <fullName evidence="8">PAP2-domain-containing protein</fullName>
    </submittedName>
</protein>
<dbReference type="InterPro" id="IPR000326">
    <property type="entry name" value="PAP2/HPO"/>
</dbReference>
<dbReference type="AlphaFoldDB" id="A0A395HVI1"/>
<dbReference type="GO" id="GO:0016020">
    <property type="term" value="C:membrane"/>
    <property type="evidence" value="ECO:0007669"/>
    <property type="project" value="UniProtKB-SubCell"/>
</dbReference>
<comment type="subcellular location">
    <subcellularLocation>
        <location evidence="1">Membrane</location>
        <topology evidence="1">Multi-pass membrane protein</topology>
    </subcellularLocation>
</comment>
<dbReference type="SMART" id="SM00014">
    <property type="entry name" value="acidPPc"/>
    <property type="match status" value="1"/>
</dbReference>
<keyword evidence="4 6" id="KW-1133">Transmembrane helix</keyword>
<dbReference type="Proteomes" id="UP000248961">
    <property type="component" value="Unassembled WGS sequence"/>
</dbReference>
<feature type="transmembrane region" description="Helical" evidence="6">
    <location>
        <begin position="134"/>
        <end position="154"/>
    </location>
</feature>
<evidence type="ECO:0000256" key="4">
    <source>
        <dbReference type="ARBA" id="ARBA00022989"/>
    </source>
</evidence>
<dbReference type="GO" id="GO:0008195">
    <property type="term" value="F:phosphatidate phosphatase activity"/>
    <property type="evidence" value="ECO:0007669"/>
    <property type="project" value="TreeGrafter"/>
</dbReference>
<dbReference type="OrthoDB" id="10030083at2759"/>
<keyword evidence="9" id="KW-1185">Reference proteome</keyword>
<evidence type="ECO:0000256" key="3">
    <source>
        <dbReference type="ARBA" id="ARBA00022692"/>
    </source>
</evidence>
<sequence length="390" mass="42853">MARNTNRLEQASATATGANAEAVTHGRYSKRLIASYIIDWVLIIGIALIGFGFSRVSPSQRPFSLIDPSISFPHRDHDTVSVAVVAVVALIVPAVLIVLGALVLIRGPTAMAASQEDTTSTRTAARARRWRYKLWEWNAGWLGLGIALAGALMATEGLKDLFGKPRPDMLARCDPDLSKVNSFAVSGLGSRLDGAPTMVTWEICRNQARELTHDGFSSFPSGHSSFAFAGLTYISLWLCSKLSIGFPYLAPSPLSQDLQRQDRGAIRKQGAAPPVYLLIVVFVPIAVAFFIAASRWFDYRHHGFDIIFGSVMGIVFAWTGFRLYHLPVMRGAGWSWGARDRSHAFFRSVGFPSHVCADNWATANYTHTRVKNRDRGQDIDLESGRKAARD</sequence>
<keyword evidence="5 6" id="KW-0472">Membrane</keyword>
<dbReference type="PANTHER" id="PTHR10165">
    <property type="entry name" value="LIPID PHOSPHATE PHOSPHATASE"/>
    <property type="match status" value="1"/>
</dbReference>
<feature type="transmembrane region" description="Helical" evidence="6">
    <location>
        <begin position="306"/>
        <end position="324"/>
    </location>
</feature>
<dbReference type="CDD" id="cd03390">
    <property type="entry name" value="PAP2_containing_1_like"/>
    <property type="match status" value="1"/>
</dbReference>
<dbReference type="InterPro" id="IPR043216">
    <property type="entry name" value="PAP-like"/>
</dbReference>
<dbReference type="Pfam" id="PF01569">
    <property type="entry name" value="PAP2"/>
    <property type="match status" value="1"/>
</dbReference>
<dbReference type="SUPFAM" id="SSF48317">
    <property type="entry name" value="Acid phosphatase/Vanadium-dependent haloperoxidase"/>
    <property type="match status" value="1"/>
</dbReference>
<proteinExistence type="inferred from homology"/>
<evidence type="ECO:0000313" key="9">
    <source>
        <dbReference type="Proteomes" id="UP000248961"/>
    </source>
</evidence>
<dbReference type="EMBL" id="KZ824288">
    <property type="protein sequence ID" value="RAL11526.1"/>
    <property type="molecule type" value="Genomic_DNA"/>
</dbReference>
<organism evidence="8 9">
    <name type="scientific">Aspergillus homomorphus (strain CBS 101889)</name>
    <dbReference type="NCBI Taxonomy" id="1450537"/>
    <lineage>
        <taxon>Eukaryota</taxon>
        <taxon>Fungi</taxon>
        <taxon>Dikarya</taxon>
        <taxon>Ascomycota</taxon>
        <taxon>Pezizomycotina</taxon>
        <taxon>Eurotiomycetes</taxon>
        <taxon>Eurotiomycetidae</taxon>
        <taxon>Eurotiales</taxon>
        <taxon>Aspergillaceae</taxon>
        <taxon>Aspergillus</taxon>
        <taxon>Aspergillus subgen. Circumdati</taxon>
    </lineage>
</organism>
<evidence type="ECO:0000256" key="6">
    <source>
        <dbReference type="SAM" id="Phobius"/>
    </source>
</evidence>
<accession>A0A395HVI1</accession>
<dbReference type="InterPro" id="IPR036938">
    <property type="entry name" value="PAP2/HPO_sf"/>
</dbReference>
<reference evidence="8 9" key="1">
    <citation type="submission" date="2018-02" db="EMBL/GenBank/DDBJ databases">
        <title>The genomes of Aspergillus section Nigri reveals drivers in fungal speciation.</title>
        <authorList>
            <consortium name="DOE Joint Genome Institute"/>
            <person name="Vesth T.C."/>
            <person name="Nybo J."/>
            <person name="Theobald S."/>
            <person name="Brandl J."/>
            <person name="Frisvad J.C."/>
            <person name="Nielsen K.F."/>
            <person name="Lyhne E.K."/>
            <person name="Kogle M.E."/>
            <person name="Kuo A."/>
            <person name="Riley R."/>
            <person name="Clum A."/>
            <person name="Nolan M."/>
            <person name="Lipzen A."/>
            <person name="Salamov A."/>
            <person name="Henrissat B."/>
            <person name="Wiebenga A."/>
            <person name="De vries R.P."/>
            <person name="Grigoriev I.V."/>
            <person name="Mortensen U.H."/>
            <person name="Andersen M.R."/>
            <person name="Baker S.E."/>
        </authorList>
    </citation>
    <scope>NUCLEOTIDE SEQUENCE [LARGE SCALE GENOMIC DNA]</scope>
    <source>
        <strain evidence="8 9">CBS 101889</strain>
    </source>
</reference>